<dbReference type="Pfam" id="PF20768">
    <property type="entry name" value="Topo_VI_alpha"/>
    <property type="match status" value="1"/>
</dbReference>
<dbReference type="GO" id="GO:0005694">
    <property type="term" value="C:chromosome"/>
    <property type="evidence" value="ECO:0007669"/>
    <property type="project" value="InterPro"/>
</dbReference>
<dbReference type="OrthoDB" id="5866at2157"/>
<dbReference type="InterPro" id="IPR013049">
    <property type="entry name" value="Spo11/TopoVI_A_N"/>
</dbReference>
<evidence type="ECO:0000256" key="10">
    <source>
        <dbReference type="ARBA" id="ARBA00023235"/>
    </source>
</evidence>
<evidence type="ECO:0000256" key="6">
    <source>
        <dbReference type="ARBA" id="ARBA00022840"/>
    </source>
</evidence>
<comment type="similarity">
    <text evidence="3 11 12">Belongs to the TOP6A family.</text>
</comment>
<dbReference type="PRINTS" id="PR01550">
    <property type="entry name" value="TOP6AFAMILY"/>
</dbReference>
<dbReference type="Gene3D" id="3.40.1360.10">
    <property type="match status" value="1"/>
</dbReference>
<keyword evidence="5 11" id="KW-0547">Nucleotide-binding</keyword>
<keyword evidence="4 11" id="KW-0479">Metal-binding</keyword>
<evidence type="ECO:0000256" key="5">
    <source>
        <dbReference type="ARBA" id="ARBA00022741"/>
    </source>
</evidence>
<sequence>MKTKEEMEAAGVERLMGIAERWYDQLVEGQIPSIRLPTRTKQNIEYDDASEVWKYGEKESVRSARNAKGASHLLKMAYVIGFLKQQLAENRSSTLREMYYISEGWKGAKFGAQDESNKLVEDLEILTDIQREIYHLRPEEDGASIFGAIRIREKTRRGVRDIHCQDDVGETGYQIPNNVDALEFLDHDAKFVVAIETGGMYARLIENGFDEDYGAALVHLKGQPARSTRRLLKRIHEEFGLPVVVFTDGDPWSYRIYASVAYGSIKAAHMSELLATPQAQFVGVQPADIRDYDLPADHLSEQDVNALKAEMTDPRFATDYWREQIGLQLEMDLKSEQQAFAARGLDFVTREYLPARLSEMGVLRA</sequence>
<keyword evidence="17" id="KW-1185">Reference proteome</keyword>
<evidence type="ECO:0000313" key="17">
    <source>
        <dbReference type="Proteomes" id="UP000292580"/>
    </source>
</evidence>
<dbReference type="GO" id="GO:0005524">
    <property type="term" value="F:ATP binding"/>
    <property type="evidence" value="ECO:0007669"/>
    <property type="project" value="UniProtKB-KW"/>
</dbReference>
<feature type="domain" description="Topoisomerase 6 subunit A/Spo11 TOPRIM" evidence="15">
    <location>
        <begin position="191"/>
        <end position="357"/>
    </location>
</feature>
<dbReference type="InterPro" id="IPR049333">
    <property type="entry name" value="Topo_VI_alpha"/>
</dbReference>
<keyword evidence="8 11" id="KW-0799">Topoisomerase</keyword>
<keyword evidence="7 11" id="KW-0460">Magnesium</keyword>
<dbReference type="Gene3D" id="1.10.10.10">
    <property type="entry name" value="Winged helix-like DNA-binding domain superfamily/Winged helix DNA-binding domain"/>
    <property type="match status" value="1"/>
</dbReference>
<dbReference type="InterPro" id="IPR036388">
    <property type="entry name" value="WH-like_DNA-bd_sf"/>
</dbReference>
<evidence type="ECO:0000259" key="15">
    <source>
        <dbReference type="Pfam" id="PF21180"/>
    </source>
</evidence>
<feature type="binding site" evidence="11">
    <location>
        <position position="196"/>
    </location>
    <ligand>
        <name>Mg(2+)</name>
        <dbReference type="ChEBI" id="CHEBI:18420"/>
    </ligand>
</feature>
<dbReference type="GO" id="GO:0003918">
    <property type="term" value="F:DNA topoisomerase type II (double strand cut, ATP-hydrolyzing) activity"/>
    <property type="evidence" value="ECO:0007669"/>
    <property type="project" value="UniProtKB-UniRule"/>
</dbReference>
<dbReference type="InterPro" id="IPR002815">
    <property type="entry name" value="Spo11/TopoVI_A"/>
</dbReference>
<evidence type="ECO:0000259" key="14">
    <source>
        <dbReference type="Pfam" id="PF20768"/>
    </source>
</evidence>
<keyword evidence="10 11" id="KW-0413">Isomerase</keyword>
<dbReference type="PRINTS" id="PR01552">
    <property type="entry name" value="TPISMRASE6A"/>
</dbReference>
<dbReference type="GO" id="GO:0006265">
    <property type="term" value="P:DNA topological change"/>
    <property type="evidence" value="ECO:0007669"/>
    <property type="project" value="UniProtKB-UniRule"/>
</dbReference>
<gene>
    <name evidence="11" type="primary">top6A</name>
    <name evidence="16" type="ORF">CUJ86_09520</name>
</gene>
<comment type="cofactor">
    <cofactor evidence="2 11">
        <name>Mg(2+)</name>
        <dbReference type="ChEBI" id="CHEBI:18420"/>
    </cofactor>
</comment>
<protein>
    <recommendedName>
        <fullName evidence="11">Type 2 DNA topoisomerase 6 subunit A</fullName>
        <ecNumber evidence="11">5.6.2.2</ecNumber>
    </recommendedName>
    <alternativeName>
        <fullName evidence="11">Type II DNA topoisomerase VI subunit A</fullName>
    </alternativeName>
</protein>
<comment type="caution">
    <text evidence="16">The sequence shown here is derived from an EMBL/GenBank/DDBJ whole genome shotgun (WGS) entry which is preliminary data.</text>
</comment>
<proteinExistence type="inferred from homology"/>
<evidence type="ECO:0000256" key="1">
    <source>
        <dbReference type="ARBA" id="ARBA00000185"/>
    </source>
</evidence>
<dbReference type="HAMAP" id="MF_00132">
    <property type="entry name" value="Top6A"/>
    <property type="match status" value="1"/>
</dbReference>
<dbReference type="PANTHER" id="PTHR10848:SF0">
    <property type="entry name" value="MEIOTIC RECOMBINATION PROTEIN SPO11"/>
    <property type="match status" value="1"/>
</dbReference>
<reference evidence="16 17" key="1">
    <citation type="submission" date="2017-11" db="EMBL/GenBank/DDBJ databases">
        <title>Isolation and Characterization of Methanofollis Species from Methane Seep Offshore SW Taiwan.</title>
        <authorList>
            <person name="Teng N.-H."/>
            <person name="Lai M.-C."/>
            <person name="Chen S.-C."/>
        </authorList>
    </citation>
    <scope>NUCLEOTIDE SEQUENCE [LARGE SCALE GENOMIC DNA]</scope>
    <source>
        <strain evidence="16 17">FWC-SCC2</strain>
    </source>
</reference>
<dbReference type="PROSITE" id="PS52041">
    <property type="entry name" value="TOPO_IIB"/>
    <property type="match status" value="1"/>
</dbReference>
<dbReference type="GO" id="GO:0000287">
    <property type="term" value="F:magnesium ion binding"/>
    <property type="evidence" value="ECO:0007669"/>
    <property type="project" value="UniProtKB-UniRule"/>
</dbReference>
<evidence type="ECO:0000256" key="2">
    <source>
        <dbReference type="ARBA" id="ARBA00001946"/>
    </source>
</evidence>
<dbReference type="EMBL" id="PGCL01000003">
    <property type="protein sequence ID" value="TAJ44248.1"/>
    <property type="molecule type" value="Genomic_DNA"/>
</dbReference>
<name>A0A483CQ86_9EURY</name>
<evidence type="ECO:0000256" key="3">
    <source>
        <dbReference type="ARBA" id="ARBA00006559"/>
    </source>
</evidence>
<evidence type="ECO:0000256" key="11">
    <source>
        <dbReference type="HAMAP-Rule" id="MF_00132"/>
    </source>
</evidence>
<evidence type="ECO:0000259" key="13">
    <source>
        <dbReference type="Pfam" id="PF04406"/>
    </source>
</evidence>
<dbReference type="RefSeq" id="WP_130647320.1">
    <property type="nucleotide sequence ID" value="NZ_PGCL01000003.1"/>
</dbReference>
<dbReference type="NCBIfam" id="NF003332">
    <property type="entry name" value="PRK04342.1-1"/>
    <property type="match status" value="1"/>
</dbReference>
<evidence type="ECO:0000256" key="8">
    <source>
        <dbReference type="ARBA" id="ARBA00023029"/>
    </source>
</evidence>
<evidence type="ECO:0000256" key="7">
    <source>
        <dbReference type="ARBA" id="ARBA00022842"/>
    </source>
</evidence>
<evidence type="ECO:0000256" key="4">
    <source>
        <dbReference type="ARBA" id="ARBA00022723"/>
    </source>
</evidence>
<feature type="domain" description="Spo11/DNA topoisomerase VI subunit A N-terminal" evidence="13">
    <location>
        <begin position="73"/>
        <end position="132"/>
    </location>
</feature>
<dbReference type="CDD" id="cd00223">
    <property type="entry name" value="TOPRIM_TopoIIB_SPO"/>
    <property type="match status" value="1"/>
</dbReference>
<feature type="domain" description="Type II DNA topoisomerase VI subunit A all-beta" evidence="14">
    <location>
        <begin position="139"/>
        <end position="188"/>
    </location>
</feature>
<comment type="function">
    <text evidence="11">Relaxes both positive and negative superturns and exhibits a strong decatenase activity.</text>
</comment>
<accession>A0A483CQ86</accession>
<dbReference type="InterPro" id="IPR034136">
    <property type="entry name" value="TOPRIM_Topo6A/Spo11"/>
</dbReference>
<dbReference type="Pfam" id="PF04406">
    <property type="entry name" value="TP6A_N"/>
    <property type="match status" value="1"/>
</dbReference>
<dbReference type="Proteomes" id="UP000292580">
    <property type="component" value="Unassembled WGS sequence"/>
</dbReference>
<dbReference type="InterPro" id="IPR036078">
    <property type="entry name" value="Spo11/TopoVI_A_sf"/>
</dbReference>
<dbReference type="AlphaFoldDB" id="A0A483CQ86"/>
<dbReference type="PANTHER" id="PTHR10848">
    <property type="entry name" value="MEIOTIC RECOMBINATION PROTEIN SPO11"/>
    <property type="match status" value="1"/>
</dbReference>
<comment type="catalytic activity">
    <reaction evidence="1 11 12">
        <text>ATP-dependent breakage, passage and rejoining of double-stranded DNA.</text>
        <dbReference type="EC" id="5.6.2.2"/>
    </reaction>
</comment>
<keyword evidence="6 11" id="KW-0067">ATP-binding</keyword>
<dbReference type="GO" id="GO:0003677">
    <property type="term" value="F:DNA binding"/>
    <property type="evidence" value="ECO:0007669"/>
    <property type="project" value="UniProtKB-UniRule"/>
</dbReference>
<evidence type="ECO:0000256" key="9">
    <source>
        <dbReference type="ARBA" id="ARBA00023125"/>
    </source>
</evidence>
<evidence type="ECO:0000313" key="16">
    <source>
        <dbReference type="EMBL" id="TAJ44248.1"/>
    </source>
</evidence>
<keyword evidence="9 11" id="KW-0238">DNA-binding</keyword>
<comment type="subunit">
    <text evidence="11">Homodimer. Heterotetramer of two Top6A and two Top6B chains.</text>
</comment>
<organism evidence="16 17">
    <name type="scientific">Methanofollis fontis</name>
    <dbReference type="NCBI Taxonomy" id="2052832"/>
    <lineage>
        <taxon>Archaea</taxon>
        <taxon>Methanobacteriati</taxon>
        <taxon>Methanobacteriota</taxon>
        <taxon>Stenosarchaea group</taxon>
        <taxon>Methanomicrobia</taxon>
        <taxon>Methanomicrobiales</taxon>
        <taxon>Methanomicrobiaceae</taxon>
        <taxon>Methanofollis</taxon>
    </lineage>
</organism>
<dbReference type="InterPro" id="IPR004085">
    <property type="entry name" value="TopoVI_A"/>
</dbReference>
<dbReference type="EC" id="5.6.2.2" evidence="11"/>
<feature type="active site" description="O-(5'-phospho-DNA)-tyrosine intermediate" evidence="11 12">
    <location>
        <position position="100"/>
    </location>
</feature>
<feature type="binding site" evidence="11">
    <location>
        <position position="248"/>
    </location>
    <ligand>
        <name>Mg(2+)</name>
        <dbReference type="ChEBI" id="CHEBI:18420"/>
    </ligand>
</feature>
<dbReference type="SUPFAM" id="SSF56726">
    <property type="entry name" value="DNA topoisomerase IV, alpha subunit"/>
    <property type="match status" value="1"/>
</dbReference>
<dbReference type="GO" id="GO:0006260">
    <property type="term" value="P:DNA replication"/>
    <property type="evidence" value="ECO:0007669"/>
    <property type="project" value="UniProtKB-UniRule"/>
</dbReference>
<dbReference type="Pfam" id="PF21180">
    <property type="entry name" value="TOP6A-Spo11_Toprim"/>
    <property type="match status" value="1"/>
</dbReference>
<evidence type="ECO:0000256" key="12">
    <source>
        <dbReference type="PROSITE-ProRule" id="PRU01385"/>
    </source>
</evidence>